<evidence type="ECO:0000313" key="6">
    <source>
        <dbReference type="EMBL" id="RMJ04431.1"/>
    </source>
</evidence>
<gene>
    <name evidence="6" type="ORF">DOQ08_01752</name>
</gene>
<proteinExistence type="predicted"/>
<evidence type="ECO:0000256" key="1">
    <source>
        <dbReference type="ARBA" id="ARBA00023002"/>
    </source>
</evidence>
<evidence type="ECO:0000256" key="4">
    <source>
        <dbReference type="ARBA" id="ARBA00023268"/>
    </source>
</evidence>
<keyword evidence="7" id="KW-1185">Reference proteome</keyword>
<comment type="caution">
    <text evidence="6">The sequence shown here is derived from an EMBL/GenBank/DDBJ whole genome shotgun (WGS) entry which is preliminary data.</text>
</comment>
<dbReference type="GO" id="GO:0006635">
    <property type="term" value="P:fatty acid beta-oxidation"/>
    <property type="evidence" value="ECO:0007669"/>
    <property type="project" value="TreeGrafter"/>
</dbReference>
<accession>A0A3M2RGJ3</accession>
<keyword evidence="4" id="KW-0511">Multifunctional enzyme</keyword>
<dbReference type="InterPro" id="IPR013328">
    <property type="entry name" value="6PGD_dom2"/>
</dbReference>
<protein>
    <submittedName>
        <fullName evidence="6">Multifunctional fatty acid oxidation complex subunit alpha</fullName>
    </submittedName>
</protein>
<dbReference type="EMBL" id="QMDL01000002">
    <property type="protein sequence ID" value="RMJ04431.1"/>
    <property type="molecule type" value="Genomic_DNA"/>
</dbReference>
<dbReference type="Proteomes" id="UP000265903">
    <property type="component" value="Unassembled WGS sequence"/>
</dbReference>
<dbReference type="PANTHER" id="PTHR23309:SF49">
    <property type="entry name" value="PEROXISOMAL BIFUNCTIONAL ENZYME"/>
    <property type="match status" value="1"/>
</dbReference>
<feature type="domain" description="3-hydroxyacyl-CoA dehydrogenase C-terminal" evidence="5">
    <location>
        <begin position="5"/>
        <end position="79"/>
    </location>
</feature>
<evidence type="ECO:0000313" key="7">
    <source>
        <dbReference type="Proteomes" id="UP000265903"/>
    </source>
</evidence>
<dbReference type="AlphaFoldDB" id="A0A3M2RGJ3"/>
<dbReference type="GO" id="GO:0016853">
    <property type="term" value="F:isomerase activity"/>
    <property type="evidence" value="ECO:0007669"/>
    <property type="project" value="UniProtKB-KW"/>
</dbReference>
<dbReference type="InterPro" id="IPR006108">
    <property type="entry name" value="3HC_DH_C"/>
</dbReference>
<dbReference type="PANTHER" id="PTHR23309">
    <property type="entry name" value="3-HYDROXYACYL-COA DEHYROGENASE"/>
    <property type="match status" value="1"/>
</dbReference>
<sequence>MRVSGFWILEEGIAQRASDIDVVYVCGYGFPSYRGGPMFHASQRGLKNVYDSILRLQKQTGEAHWAPAPLLEQLVSEGRSLSDWESDRT</sequence>
<dbReference type="GO" id="GO:0003857">
    <property type="term" value="F:(3S)-3-hydroxyacyl-CoA dehydrogenase (NAD+) activity"/>
    <property type="evidence" value="ECO:0007669"/>
    <property type="project" value="TreeGrafter"/>
</dbReference>
<reference evidence="6 7" key="1">
    <citation type="submission" date="2018-08" db="EMBL/GenBank/DDBJ databases">
        <title>Whole Genome Sequence of the Moderate Halophilic Marine Bacterium Marinobacter litoralis Sw-45.</title>
        <authorList>
            <person name="Musa H."/>
        </authorList>
    </citation>
    <scope>NUCLEOTIDE SEQUENCE [LARGE SCALE GENOMIC DNA]</scope>
    <source>
        <strain evidence="6 7">Sw-45</strain>
    </source>
</reference>
<dbReference type="InterPro" id="IPR008927">
    <property type="entry name" value="6-PGluconate_DH-like_C_sf"/>
</dbReference>
<dbReference type="GO" id="GO:0016829">
    <property type="term" value="F:lyase activity"/>
    <property type="evidence" value="ECO:0007669"/>
    <property type="project" value="UniProtKB-KW"/>
</dbReference>
<keyword evidence="3" id="KW-0456">Lyase</keyword>
<keyword evidence="2" id="KW-0413">Isomerase</keyword>
<dbReference type="Pfam" id="PF00725">
    <property type="entry name" value="3HCDH"/>
    <property type="match status" value="1"/>
</dbReference>
<name>A0A3M2RGJ3_9GAMM</name>
<keyword evidence="1" id="KW-0560">Oxidoreductase</keyword>
<evidence type="ECO:0000256" key="3">
    <source>
        <dbReference type="ARBA" id="ARBA00023239"/>
    </source>
</evidence>
<organism evidence="6 7">
    <name type="scientific">Marinobacter litoralis</name>
    <dbReference type="NCBI Taxonomy" id="187981"/>
    <lineage>
        <taxon>Bacteria</taxon>
        <taxon>Pseudomonadati</taxon>
        <taxon>Pseudomonadota</taxon>
        <taxon>Gammaproteobacteria</taxon>
        <taxon>Pseudomonadales</taxon>
        <taxon>Marinobacteraceae</taxon>
        <taxon>Marinobacter</taxon>
    </lineage>
</organism>
<evidence type="ECO:0000256" key="2">
    <source>
        <dbReference type="ARBA" id="ARBA00023235"/>
    </source>
</evidence>
<evidence type="ECO:0000259" key="5">
    <source>
        <dbReference type="Pfam" id="PF00725"/>
    </source>
</evidence>
<dbReference type="Gene3D" id="1.10.1040.10">
    <property type="entry name" value="N-(1-d-carboxylethyl)-l-norvaline Dehydrogenase, domain 2"/>
    <property type="match status" value="1"/>
</dbReference>
<dbReference type="SUPFAM" id="SSF48179">
    <property type="entry name" value="6-phosphogluconate dehydrogenase C-terminal domain-like"/>
    <property type="match status" value="1"/>
</dbReference>